<feature type="region of interest" description="Disordered" evidence="1">
    <location>
        <begin position="137"/>
        <end position="158"/>
    </location>
</feature>
<proteinExistence type="predicted"/>
<dbReference type="EMBL" id="JACGCI010000092">
    <property type="protein sequence ID" value="KAF6746504.1"/>
    <property type="molecule type" value="Genomic_DNA"/>
</dbReference>
<evidence type="ECO:0000313" key="2">
    <source>
        <dbReference type="EMBL" id="KAF6746504.1"/>
    </source>
</evidence>
<comment type="caution">
    <text evidence="2">The sequence shown here is derived from an EMBL/GenBank/DDBJ whole genome shotgun (WGS) entry which is preliminary data.</text>
</comment>
<name>A0A8H6HGR0_9AGAR</name>
<evidence type="ECO:0000256" key="1">
    <source>
        <dbReference type="SAM" id="MobiDB-lite"/>
    </source>
</evidence>
<evidence type="ECO:0000313" key="3">
    <source>
        <dbReference type="Proteomes" id="UP000521943"/>
    </source>
</evidence>
<accession>A0A8H6HGR0</accession>
<keyword evidence="3" id="KW-1185">Reference proteome</keyword>
<reference evidence="2 3" key="1">
    <citation type="submission" date="2020-07" db="EMBL/GenBank/DDBJ databases">
        <title>Comparative genomics of pyrophilous fungi reveals a link between fire events and developmental genes.</title>
        <authorList>
            <consortium name="DOE Joint Genome Institute"/>
            <person name="Steindorff A.S."/>
            <person name="Carver A."/>
            <person name="Calhoun S."/>
            <person name="Stillman K."/>
            <person name="Liu H."/>
            <person name="Lipzen A."/>
            <person name="Pangilinan J."/>
            <person name="Labutti K."/>
            <person name="Bruns T.D."/>
            <person name="Grigoriev I.V."/>
        </authorList>
    </citation>
    <scope>NUCLEOTIDE SEQUENCE [LARGE SCALE GENOMIC DNA]</scope>
    <source>
        <strain evidence="2 3">CBS 144469</strain>
    </source>
</reference>
<sequence length="183" mass="20018">MLMTSLEGATSACPSRRRIEVNGIVFRALARWCTDLGLYRPTDGRLDGWMEGGWDWISLDRQVLRSDPPSLRLLGPTLPPIPLLFLHATHPRRVPPLQCAVLGNVFDLRTSESSVYLVLGLTGTALAYYCDDIVEPDEPKPRSTSAGTPLAHRSGSRQAGLTLRLDQPLGAASRGEEGVEGVW</sequence>
<protein>
    <submittedName>
        <fullName evidence="2">Uncharacterized protein</fullName>
    </submittedName>
</protein>
<dbReference type="AlphaFoldDB" id="A0A8H6HGR0"/>
<organism evidence="2 3">
    <name type="scientific">Ephemerocybe angulata</name>
    <dbReference type="NCBI Taxonomy" id="980116"/>
    <lineage>
        <taxon>Eukaryota</taxon>
        <taxon>Fungi</taxon>
        <taxon>Dikarya</taxon>
        <taxon>Basidiomycota</taxon>
        <taxon>Agaricomycotina</taxon>
        <taxon>Agaricomycetes</taxon>
        <taxon>Agaricomycetidae</taxon>
        <taxon>Agaricales</taxon>
        <taxon>Agaricineae</taxon>
        <taxon>Psathyrellaceae</taxon>
        <taxon>Ephemerocybe</taxon>
    </lineage>
</organism>
<dbReference type="Proteomes" id="UP000521943">
    <property type="component" value="Unassembled WGS sequence"/>
</dbReference>
<feature type="non-terminal residue" evidence="2">
    <location>
        <position position="183"/>
    </location>
</feature>
<gene>
    <name evidence="2" type="ORF">DFP72DRAFT_922857</name>
</gene>